<protein>
    <submittedName>
        <fullName evidence="1">Uncharacterized protein</fullName>
    </submittedName>
</protein>
<reference evidence="1 2" key="1">
    <citation type="journal article" date="2013" name="Nat. Commun.">
        <title>The evolution and pathogenic mechanisms of the rice sheath blight pathogen.</title>
        <authorList>
            <person name="Zheng A."/>
            <person name="Lin R."/>
            <person name="Xu L."/>
            <person name="Qin P."/>
            <person name="Tang C."/>
            <person name="Ai P."/>
            <person name="Zhang D."/>
            <person name="Liu Y."/>
            <person name="Sun Z."/>
            <person name="Feng H."/>
            <person name="Wang Y."/>
            <person name="Chen Y."/>
            <person name="Liang X."/>
            <person name="Fu R."/>
            <person name="Li Q."/>
            <person name="Zhang J."/>
            <person name="Yu X."/>
            <person name="Xie Z."/>
            <person name="Ding L."/>
            <person name="Guan P."/>
            <person name="Tang J."/>
            <person name="Liang Y."/>
            <person name="Wang S."/>
            <person name="Deng Q."/>
            <person name="Li S."/>
            <person name="Zhu J."/>
            <person name="Wang L."/>
            <person name="Liu H."/>
            <person name="Li P."/>
        </authorList>
    </citation>
    <scope>NUCLEOTIDE SEQUENCE [LARGE SCALE GENOMIC DNA]</scope>
    <source>
        <strain evidence="2">AG-1 IA</strain>
    </source>
</reference>
<dbReference type="HOGENOM" id="CLU_1929014_0_0_1"/>
<accession>L8WX69</accession>
<dbReference type="AlphaFoldDB" id="L8WX69"/>
<keyword evidence="2" id="KW-1185">Reference proteome</keyword>
<dbReference type="Proteomes" id="UP000011668">
    <property type="component" value="Unassembled WGS sequence"/>
</dbReference>
<gene>
    <name evidence="1" type="ORF">AG1IA_04552</name>
</gene>
<evidence type="ECO:0000313" key="1">
    <source>
        <dbReference type="EMBL" id="ELU41417.1"/>
    </source>
</evidence>
<name>L8WX69_THACA</name>
<dbReference type="EMBL" id="AFRT01001059">
    <property type="protein sequence ID" value="ELU41417.1"/>
    <property type="molecule type" value="Genomic_DNA"/>
</dbReference>
<comment type="caution">
    <text evidence="1">The sequence shown here is derived from an EMBL/GenBank/DDBJ whole genome shotgun (WGS) entry which is preliminary data.</text>
</comment>
<sequence length="131" mass="14711">MGRHNGLMFVSLEVYYPRWLSWKILAEDHCSTPAMVRYPRDRLYSPRRFLSLIIASPTNQSIFQSGINASPVRVNRVEYESRFQQLAKLVLAGPLAVTGRGTRARIVVAYNDTIDIPGAGSHVWLHIAATG</sequence>
<proteinExistence type="predicted"/>
<evidence type="ECO:0000313" key="2">
    <source>
        <dbReference type="Proteomes" id="UP000011668"/>
    </source>
</evidence>
<organism evidence="1 2">
    <name type="scientific">Thanatephorus cucumeris (strain AG1-IA)</name>
    <name type="common">Rice sheath blight fungus</name>
    <name type="synonym">Rhizoctonia solani</name>
    <dbReference type="NCBI Taxonomy" id="983506"/>
    <lineage>
        <taxon>Eukaryota</taxon>
        <taxon>Fungi</taxon>
        <taxon>Dikarya</taxon>
        <taxon>Basidiomycota</taxon>
        <taxon>Agaricomycotina</taxon>
        <taxon>Agaricomycetes</taxon>
        <taxon>Cantharellales</taxon>
        <taxon>Ceratobasidiaceae</taxon>
        <taxon>Rhizoctonia</taxon>
        <taxon>Rhizoctonia solani AG-1</taxon>
    </lineage>
</organism>